<dbReference type="Gene3D" id="3.40.50.1000">
    <property type="entry name" value="HAD superfamily/HAD-like"/>
    <property type="match status" value="1"/>
</dbReference>
<dbReference type="Pfam" id="PF08282">
    <property type="entry name" value="Hydrolase_3"/>
    <property type="match status" value="1"/>
</dbReference>
<protein>
    <submittedName>
        <fullName evidence="1">Soluble P-type ATPase</fullName>
    </submittedName>
</protein>
<dbReference type="RefSeq" id="WP_020375708.1">
    <property type="nucleotide sequence ID" value="NZ_FWWY01000001.1"/>
</dbReference>
<gene>
    <name evidence="1" type="ORF">SAMN00768000_1685</name>
</gene>
<reference evidence="2" key="1">
    <citation type="submission" date="2017-04" db="EMBL/GenBank/DDBJ databases">
        <authorList>
            <person name="Varghese N."/>
            <person name="Submissions S."/>
        </authorList>
    </citation>
    <scope>NUCLEOTIDE SEQUENCE [LARGE SCALE GENOMIC DNA]</scope>
    <source>
        <strain evidence="2">DSM 9293</strain>
    </source>
</reference>
<dbReference type="SUPFAM" id="SSF56784">
    <property type="entry name" value="HAD-like"/>
    <property type="match status" value="1"/>
</dbReference>
<dbReference type="InterPro" id="IPR036412">
    <property type="entry name" value="HAD-like_sf"/>
</dbReference>
<accession>A0A1W1WEL6</accession>
<sequence length="152" mass="16481">MALSIDIPGLGLREYDHVVFDLNGTLATDGRISETMALSLQDLNKLIHVHILTAGTHGQIDTIRRITGIAPVLIQVAEDKTQYVKKLQRVIAVGNGANDTEMLQAADLAICVIGFEGAFTKTLLASDIVVRKGQDAIDLLLKPNRLKATLRL</sequence>
<evidence type="ECO:0000313" key="1">
    <source>
        <dbReference type="EMBL" id="SMC04490.1"/>
    </source>
</evidence>
<dbReference type="EMBL" id="FWWY01000001">
    <property type="protein sequence ID" value="SMC04490.1"/>
    <property type="molecule type" value="Genomic_DNA"/>
</dbReference>
<keyword evidence="2" id="KW-1185">Reference proteome</keyword>
<dbReference type="Proteomes" id="UP000192660">
    <property type="component" value="Unassembled WGS sequence"/>
</dbReference>
<dbReference type="InterPro" id="IPR023214">
    <property type="entry name" value="HAD_sf"/>
</dbReference>
<dbReference type="AlphaFoldDB" id="A0A1W1WEL6"/>
<dbReference type="STRING" id="28034.BFX07_00985"/>
<proteinExistence type="predicted"/>
<name>A0A1W1WEL6_SULTA</name>
<organism evidence="1 2">
    <name type="scientific">Sulfobacillus thermosulfidooxidans (strain DSM 9293 / VKM B-1269 / AT-1)</name>
    <dbReference type="NCBI Taxonomy" id="929705"/>
    <lineage>
        <taxon>Bacteria</taxon>
        <taxon>Bacillati</taxon>
        <taxon>Bacillota</taxon>
        <taxon>Clostridia</taxon>
        <taxon>Eubacteriales</taxon>
        <taxon>Clostridiales Family XVII. Incertae Sedis</taxon>
        <taxon>Sulfobacillus</taxon>
    </lineage>
</organism>
<evidence type="ECO:0000313" key="2">
    <source>
        <dbReference type="Proteomes" id="UP000192660"/>
    </source>
</evidence>